<gene>
    <name evidence="2" type="ORF">RFI_32492</name>
</gene>
<name>X6LSN9_RETFI</name>
<feature type="region of interest" description="Disordered" evidence="1">
    <location>
        <begin position="86"/>
        <end position="114"/>
    </location>
</feature>
<sequence length="126" mass="14102">MFGSDIDKNLKPAYDNVTVLVNLKKRTFEQGERSLQAAANVISSSTIVAETLLGVEMPNVLVTTLAICEIEDTKSDMDRILKGTSRQWSQWRQEDNNNNNNNNSNSNDISNENLNDKKIINNGIET</sequence>
<protein>
    <submittedName>
        <fullName evidence="2">Saposin B domain-containing protein</fullName>
    </submittedName>
</protein>
<proteinExistence type="predicted"/>
<dbReference type="AlphaFoldDB" id="X6LSN9"/>
<evidence type="ECO:0000313" key="2">
    <source>
        <dbReference type="EMBL" id="ETO04903.1"/>
    </source>
</evidence>
<dbReference type="Proteomes" id="UP000023152">
    <property type="component" value="Unassembled WGS sequence"/>
</dbReference>
<evidence type="ECO:0000313" key="3">
    <source>
        <dbReference type="Proteomes" id="UP000023152"/>
    </source>
</evidence>
<dbReference type="OrthoDB" id="190098at2759"/>
<comment type="caution">
    <text evidence="2">The sequence shown here is derived from an EMBL/GenBank/DDBJ whole genome shotgun (WGS) entry which is preliminary data.</text>
</comment>
<feature type="compositionally biased region" description="Low complexity" evidence="1">
    <location>
        <begin position="96"/>
        <end position="113"/>
    </location>
</feature>
<evidence type="ECO:0000256" key="1">
    <source>
        <dbReference type="SAM" id="MobiDB-lite"/>
    </source>
</evidence>
<accession>X6LSN9</accession>
<reference evidence="2 3" key="1">
    <citation type="journal article" date="2013" name="Curr. Biol.">
        <title>The Genome of the Foraminiferan Reticulomyxa filosa.</title>
        <authorList>
            <person name="Glockner G."/>
            <person name="Hulsmann N."/>
            <person name="Schleicher M."/>
            <person name="Noegel A.A."/>
            <person name="Eichinger L."/>
            <person name="Gallinger C."/>
            <person name="Pawlowski J."/>
            <person name="Sierra R."/>
            <person name="Euteneuer U."/>
            <person name="Pillet L."/>
            <person name="Moustafa A."/>
            <person name="Platzer M."/>
            <person name="Groth M."/>
            <person name="Szafranski K."/>
            <person name="Schliwa M."/>
        </authorList>
    </citation>
    <scope>NUCLEOTIDE SEQUENCE [LARGE SCALE GENOMIC DNA]</scope>
</reference>
<dbReference type="EMBL" id="ASPP01028783">
    <property type="protein sequence ID" value="ETO04903.1"/>
    <property type="molecule type" value="Genomic_DNA"/>
</dbReference>
<keyword evidence="3" id="KW-1185">Reference proteome</keyword>
<organism evidence="2 3">
    <name type="scientific">Reticulomyxa filosa</name>
    <dbReference type="NCBI Taxonomy" id="46433"/>
    <lineage>
        <taxon>Eukaryota</taxon>
        <taxon>Sar</taxon>
        <taxon>Rhizaria</taxon>
        <taxon>Retaria</taxon>
        <taxon>Foraminifera</taxon>
        <taxon>Monothalamids</taxon>
        <taxon>Reticulomyxidae</taxon>
        <taxon>Reticulomyxa</taxon>
    </lineage>
</organism>